<keyword evidence="2" id="KW-1185">Reference proteome</keyword>
<dbReference type="InterPro" id="IPR028953">
    <property type="entry name" value="Imm_IFT-like"/>
</dbReference>
<dbReference type="Pfam" id="PF15598">
    <property type="entry name" value="Imm61"/>
    <property type="match status" value="1"/>
</dbReference>
<dbReference type="Proteomes" id="UP000430146">
    <property type="component" value="Unassembled WGS sequence"/>
</dbReference>
<dbReference type="OrthoDB" id="4726045at2"/>
<name>A0A5S9QX21_MYCVN</name>
<dbReference type="EMBL" id="CACSIP010000021">
    <property type="protein sequence ID" value="CAA0123172.1"/>
    <property type="molecule type" value="Genomic_DNA"/>
</dbReference>
<sequence length="160" mass="17314">MGTDGHAAGREDGPLALSADCLGWARTAHYLASVADDGDVQLRSEAGAPTRYFVRRRGADRLELTEAVDADAEHPVLFVAEVDVLERYLVGLFADDIREDLDLPQLELGWRRQDLADGYELSDMVRGYRTLKRAAGDSPVAAAPDPTLSLLALFPATSAC</sequence>
<evidence type="ECO:0000313" key="2">
    <source>
        <dbReference type="Proteomes" id="UP000430146"/>
    </source>
</evidence>
<dbReference type="RefSeq" id="WP_159231147.1">
    <property type="nucleotide sequence ID" value="NZ_CACSIP010000021.1"/>
</dbReference>
<dbReference type="AlphaFoldDB" id="A0A5S9QX21"/>
<evidence type="ECO:0000313" key="1">
    <source>
        <dbReference type="EMBL" id="CAA0123172.1"/>
    </source>
</evidence>
<organism evidence="1 2">
    <name type="scientific">Mycolicibacterium vanbaalenii</name>
    <name type="common">Mycobacterium vanbaalenii</name>
    <dbReference type="NCBI Taxonomy" id="110539"/>
    <lineage>
        <taxon>Bacteria</taxon>
        <taxon>Bacillati</taxon>
        <taxon>Actinomycetota</taxon>
        <taxon>Actinomycetes</taxon>
        <taxon>Mycobacteriales</taxon>
        <taxon>Mycobacteriaceae</taxon>
        <taxon>Mycolicibacterium</taxon>
    </lineage>
</organism>
<accession>A0A5S9QX21</accession>
<gene>
    <name evidence="1" type="ORF">AELLOGFF_04534</name>
</gene>
<reference evidence="1 2" key="1">
    <citation type="submission" date="2019-11" db="EMBL/GenBank/DDBJ databases">
        <authorList>
            <person name="Holert J."/>
        </authorList>
    </citation>
    <scope>NUCLEOTIDE SEQUENCE [LARGE SCALE GENOMIC DNA]</scope>
    <source>
        <strain evidence="1">BC8_1</strain>
    </source>
</reference>
<protein>
    <submittedName>
        <fullName evidence="1">Uncharacterized protein</fullName>
    </submittedName>
</protein>
<proteinExistence type="predicted"/>